<dbReference type="PROSITE" id="PS50005">
    <property type="entry name" value="TPR"/>
    <property type="match status" value="1"/>
</dbReference>
<dbReference type="Pfam" id="PF13181">
    <property type="entry name" value="TPR_8"/>
    <property type="match status" value="1"/>
</dbReference>
<feature type="non-terminal residue" evidence="1">
    <location>
        <position position="1"/>
    </location>
</feature>
<name>A0A0F9DVU8_9ZZZZ</name>
<protein>
    <submittedName>
        <fullName evidence="1">Uncharacterized protein</fullName>
    </submittedName>
</protein>
<dbReference type="SUPFAM" id="SSF48452">
    <property type="entry name" value="TPR-like"/>
    <property type="match status" value="1"/>
</dbReference>
<proteinExistence type="predicted"/>
<dbReference type="AlphaFoldDB" id="A0A0F9DVU8"/>
<dbReference type="Gene3D" id="1.25.40.10">
    <property type="entry name" value="Tetratricopeptide repeat domain"/>
    <property type="match status" value="2"/>
</dbReference>
<reference evidence="1" key="1">
    <citation type="journal article" date="2015" name="Nature">
        <title>Complex archaea that bridge the gap between prokaryotes and eukaryotes.</title>
        <authorList>
            <person name="Spang A."/>
            <person name="Saw J.H."/>
            <person name="Jorgensen S.L."/>
            <person name="Zaremba-Niedzwiedzka K."/>
            <person name="Martijn J."/>
            <person name="Lind A.E."/>
            <person name="van Eijk R."/>
            <person name="Schleper C."/>
            <person name="Guy L."/>
            <person name="Ettema T.J."/>
        </authorList>
    </citation>
    <scope>NUCLEOTIDE SEQUENCE</scope>
</reference>
<dbReference type="EMBL" id="LAZR01037588">
    <property type="protein sequence ID" value="KKL21821.1"/>
    <property type="molecule type" value="Genomic_DNA"/>
</dbReference>
<evidence type="ECO:0000313" key="1">
    <source>
        <dbReference type="EMBL" id="KKL21821.1"/>
    </source>
</evidence>
<dbReference type="Pfam" id="PF13174">
    <property type="entry name" value="TPR_6"/>
    <property type="match status" value="1"/>
</dbReference>
<organism evidence="1">
    <name type="scientific">marine sediment metagenome</name>
    <dbReference type="NCBI Taxonomy" id="412755"/>
    <lineage>
        <taxon>unclassified sequences</taxon>
        <taxon>metagenomes</taxon>
        <taxon>ecological metagenomes</taxon>
    </lineage>
</organism>
<sequence>EQECDMRDDAYYKLADCFFKREDYLTAFQLYRNALTEFPDSNLSPYGYLYSGKSLRMMKMLESAKNTIRKGLGSHPDSVYTESMKYEIGLCYLEDESFGRAFEVFEGIDTKNKNIDKVAYQANIYAGICLHRERQHEKAIKFYIKALDEDITVQERNRIFKLIGDCYTDLGDLTKAIKAYQGEIL</sequence>
<comment type="caution">
    <text evidence="1">The sequence shown here is derived from an EMBL/GenBank/DDBJ whole genome shotgun (WGS) entry which is preliminary data.</text>
</comment>
<dbReference type="SMART" id="SM00028">
    <property type="entry name" value="TPR"/>
    <property type="match status" value="3"/>
</dbReference>
<dbReference type="InterPro" id="IPR019734">
    <property type="entry name" value="TPR_rpt"/>
</dbReference>
<dbReference type="InterPro" id="IPR011990">
    <property type="entry name" value="TPR-like_helical_dom_sf"/>
</dbReference>
<accession>A0A0F9DVU8</accession>
<gene>
    <name evidence="1" type="ORF">LCGC14_2441620</name>
</gene>